<keyword evidence="1" id="KW-0732">Signal</keyword>
<evidence type="ECO:0000313" key="3">
    <source>
        <dbReference type="Proteomes" id="UP000298517"/>
    </source>
</evidence>
<evidence type="ECO:0000313" key="2">
    <source>
        <dbReference type="EMBL" id="TEW74023.1"/>
    </source>
</evidence>
<evidence type="ECO:0000256" key="1">
    <source>
        <dbReference type="SAM" id="SignalP"/>
    </source>
</evidence>
<sequence length="268" mass="30941">MKKQLFIFFLFISALTFSQSVKLETISPQKSLAFKGGEWLKFRMSYSNFFNAGFSTIEVKETKNLNKDAFHIIGKGKSTGLVSLFFKVKDDYQTFIYRDNLKPYKFIRKINEGGYTKDKEITFNYNTNEATVKNNKSNTETKHPINDEIQDILSSLYFLRSQKLNALKEGDEIELPMFFDQEIHNFKLLFLGEEVIKTKFGEINSLAFRPMVQAGRVFKEQESVTVWISNDDNKIPLRIKASLAVGSLRADLEAFKGLAHPFNIIFDN</sequence>
<name>A0A4Y8AS52_9FLAO</name>
<gene>
    <name evidence="2" type="ORF">E2488_11150</name>
</gene>
<dbReference type="EMBL" id="SNQI01000003">
    <property type="protein sequence ID" value="TEW74023.1"/>
    <property type="molecule type" value="Genomic_DNA"/>
</dbReference>
<comment type="caution">
    <text evidence="2">The sequence shown here is derived from an EMBL/GenBank/DDBJ whole genome shotgun (WGS) entry which is preliminary data.</text>
</comment>
<reference evidence="2 3" key="1">
    <citation type="journal article" date="2011" name="J. Microbiol.">
        <title>Gramella jeungdoensis sp. nov., isolated from a solar saltern in Korea.</title>
        <authorList>
            <person name="Joung Y."/>
            <person name="Kim H."/>
            <person name="Jang T."/>
            <person name="Ahn T.S."/>
            <person name="Joh K."/>
        </authorList>
    </citation>
    <scope>NUCLEOTIDE SEQUENCE [LARGE SCALE GENOMIC DNA]</scope>
    <source>
        <strain evidence="2 3">KCTC 23123</strain>
    </source>
</reference>
<dbReference type="AlphaFoldDB" id="A0A4Y8AS52"/>
<keyword evidence="3" id="KW-1185">Reference proteome</keyword>
<accession>A0A4Y8AS52</accession>
<dbReference type="InterPro" id="IPR021457">
    <property type="entry name" value="DUF3108"/>
</dbReference>
<protein>
    <submittedName>
        <fullName evidence="2">DUF3108 domain-containing protein</fullName>
    </submittedName>
</protein>
<dbReference type="Pfam" id="PF11306">
    <property type="entry name" value="DUF3108"/>
    <property type="match status" value="1"/>
</dbReference>
<dbReference type="Proteomes" id="UP000298517">
    <property type="component" value="Unassembled WGS sequence"/>
</dbReference>
<feature type="signal peptide" evidence="1">
    <location>
        <begin position="1"/>
        <end position="18"/>
    </location>
</feature>
<feature type="chain" id="PRO_5021246236" evidence="1">
    <location>
        <begin position="19"/>
        <end position="268"/>
    </location>
</feature>
<proteinExistence type="predicted"/>
<dbReference type="OrthoDB" id="9808473at2"/>
<dbReference type="RefSeq" id="WP_134248421.1">
    <property type="nucleotide sequence ID" value="NZ_SNQI01000003.1"/>
</dbReference>
<organism evidence="2 3">
    <name type="scientific">Gramella jeungdoensis</name>
    <dbReference type="NCBI Taxonomy" id="708091"/>
    <lineage>
        <taxon>Bacteria</taxon>
        <taxon>Pseudomonadati</taxon>
        <taxon>Bacteroidota</taxon>
        <taxon>Flavobacteriia</taxon>
        <taxon>Flavobacteriales</taxon>
        <taxon>Flavobacteriaceae</taxon>
        <taxon>Christiangramia</taxon>
    </lineage>
</organism>